<comment type="cofactor">
    <cofactor evidence="7">
        <name>Zn(2+)</name>
        <dbReference type="ChEBI" id="CHEBI:29105"/>
    </cofactor>
    <text evidence="7">Binds 1 zinc ion.</text>
</comment>
<keyword evidence="7" id="KW-0963">Cytoplasm</keyword>
<gene>
    <name evidence="7 8" type="primary">ybeY</name>
    <name evidence="8" type="ordered locus">BMS_0572</name>
</gene>
<dbReference type="PANTHER" id="PTHR46986:SF1">
    <property type="entry name" value="ENDORIBONUCLEASE YBEY, CHLOROPLASTIC"/>
    <property type="match status" value="1"/>
</dbReference>
<keyword evidence="3 7" id="KW-0479">Metal-binding</keyword>
<dbReference type="HOGENOM" id="CLU_1330393_0_0_7"/>
<feature type="binding site" evidence="7">
    <location>
        <position position="163"/>
    </location>
    <ligand>
        <name>Zn(2+)</name>
        <dbReference type="ChEBI" id="CHEBI:29105"/>
        <note>catalytic</note>
    </ligand>
</feature>
<name>E1X511_HALMS</name>
<dbReference type="Proteomes" id="UP000008963">
    <property type="component" value="Chromosome"/>
</dbReference>
<keyword evidence="5 7" id="KW-0378">Hydrolase</keyword>
<dbReference type="PANTHER" id="PTHR46986">
    <property type="entry name" value="ENDORIBONUCLEASE YBEY, CHLOROPLASTIC"/>
    <property type="match status" value="1"/>
</dbReference>
<feature type="binding site" evidence="7">
    <location>
        <position position="167"/>
    </location>
    <ligand>
        <name>Zn(2+)</name>
        <dbReference type="ChEBI" id="CHEBI:29105"/>
        <note>catalytic</note>
    </ligand>
</feature>
<dbReference type="GO" id="GO:0005737">
    <property type="term" value="C:cytoplasm"/>
    <property type="evidence" value="ECO:0007669"/>
    <property type="project" value="UniProtKB-SubCell"/>
</dbReference>
<dbReference type="InterPro" id="IPR023091">
    <property type="entry name" value="MetalPrtase_cat_dom_sf_prd"/>
</dbReference>
<comment type="function">
    <text evidence="7">Single strand-specific metallo-endoribonuclease involved in late-stage 70S ribosome quality control and in maturation of the 3' terminus of the 16S rRNA.</text>
</comment>
<sequence>MMTPWCKLATIGYHLMNEYIMKNKTFEAENFTIYISDSSDSNDLSNDSLSQFLEETTKVLQKFIQGTELDGRVKNCENFELDLSLCSEDEIKELNSEHRDKDKVTDVLSFPGYDSLRKGAEDLFIFEENLHFGDIVICREVCQKQAQEFAITYEQELVHLFVHGFLHLCGYDHEISEEEDKIHFSLEELLVKEIYENMGLDNGRVY</sequence>
<dbReference type="SUPFAM" id="SSF55486">
    <property type="entry name" value="Metalloproteases ('zincins'), catalytic domain"/>
    <property type="match status" value="1"/>
</dbReference>
<evidence type="ECO:0000313" key="9">
    <source>
        <dbReference type="Proteomes" id="UP000008963"/>
    </source>
</evidence>
<evidence type="ECO:0000256" key="2">
    <source>
        <dbReference type="ARBA" id="ARBA00022722"/>
    </source>
</evidence>
<keyword evidence="7" id="KW-0690">Ribosome biogenesis</keyword>
<dbReference type="GO" id="GO:0006364">
    <property type="term" value="P:rRNA processing"/>
    <property type="evidence" value="ECO:0007669"/>
    <property type="project" value="UniProtKB-UniRule"/>
</dbReference>
<comment type="subcellular location">
    <subcellularLocation>
        <location evidence="7">Cytoplasm</location>
    </subcellularLocation>
</comment>
<evidence type="ECO:0000256" key="1">
    <source>
        <dbReference type="ARBA" id="ARBA00010875"/>
    </source>
</evidence>
<keyword evidence="9" id="KW-1185">Reference proteome</keyword>
<evidence type="ECO:0000256" key="6">
    <source>
        <dbReference type="ARBA" id="ARBA00022833"/>
    </source>
</evidence>
<dbReference type="GO" id="GO:0004222">
    <property type="term" value="F:metalloendopeptidase activity"/>
    <property type="evidence" value="ECO:0007669"/>
    <property type="project" value="InterPro"/>
</dbReference>
<evidence type="ECO:0000256" key="7">
    <source>
        <dbReference type="HAMAP-Rule" id="MF_00009"/>
    </source>
</evidence>
<keyword evidence="2 7" id="KW-0540">Nuclease</keyword>
<reference evidence="9" key="1">
    <citation type="journal article" date="2013" name="ISME J.">
        <title>A small predatory core genome in the divergent marine Bacteriovorax marinus SJ and the terrestrial Bdellovibrio bacteriovorus.</title>
        <authorList>
            <person name="Crossman L.C."/>
            <person name="Chen H."/>
            <person name="Cerdeno-Tarraga A.M."/>
            <person name="Brooks K."/>
            <person name="Quail M.A."/>
            <person name="Pineiro S.A."/>
            <person name="Hobley L."/>
            <person name="Sockett R.E."/>
            <person name="Bentley S.D."/>
            <person name="Parkhill J."/>
            <person name="Williams H.N."/>
            <person name="Stine O.C."/>
        </authorList>
    </citation>
    <scope>NUCLEOTIDE SEQUENCE [LARGE SCALE GENOMIC DNA]</scope>
    <source>
        <strain evidence="9">ATCC BAA-682 / DSM 15412 / SJ</strain>
    </source>
</reference>
<dbReference type="Pfam" id="PF02130">
    <property type="entry name" value="YbeY"/>
    <property type="match status" value="1"/>
</dbReference>
<dbReference type="Gene3D" id="3.40.390.30">
    <property type="entry name" value="Metalloproteases ('zincins'), catalytic domain"/>
    <property type="match status" value="1"/>
</dbReference>
<protein>
    <recommendedName>
        <fullName evidence="7">Endoribonuclease YbeY</fullName>
        <ecNumber evidence="7">3.1.-.-</ecNumber>
    </recommendedName>
</protein>
<evidence type="ECO:0000313" key="8">
    <source>
        <dbReference type="EMBL" id="CBW25482.1"/>
    </source>
</evidence>
<evidence type="ECO:0000256" key="4">
    <source>
        <dbReference type="ARBA" id="ARBA00022759"/>
    </source>
</evidence>
<keyword evidence="7" id="KW-0698">rRNA processing</keyword>
<dbReference type="InterPro" id="IPR002036">
    <property type="entry name" value="YbeY"/>
</dbReference>
<dbReference type="GO" id="GO:0004521">
    <property type="term" value="F:RNA endonuclease activity"/>
    <property type="evidence" value="ECO:0007669"/>
    <property type="project" value="UniProtKB-UniRule"/>
</dbReference>
<keyword evidence="4 7" id="KW-0255">Endonuclease</keyword>
<dbReference type="HAMAP" id="MF_00009">
    <property type="entry name" value="Endoribonucl_YbeY"/>
    <property type="match status" value="1"/>
</dbReference>
<evidence type="ECO:0000256" key="3">
    <source>
        <dbReference type="ARBA" id="ARBA00022723"/>
    </source>
</evidence>
<dbReference type="KEGG" id="bmx:BMS_0572"/>
<dbReference type="EMBL" id="FQ312005">
    <property type="protein sequence ID" value="CBW25482.1"/>
    <property type="molecule type" value="Genomic_DNA"/>
</dbReference>
<dbReference type="STRING" id="862908.BMS_0572"/>
<organism evidence="8 9">
    <name type="scientific">Halobacteriovorax marinus (strain ATCC BAA-682 / DSM 15412 / SJ)</name>
    <name type="common">Bacteriovorax marinus</name>
    <dbReference type="NCBI Taxonomy" id="862908"/>
    <lineage>
        <taxon>Bacteria</taxon>
        <taxon>Pseudomonadati</taxon>
        <taxon>Bdellovibrionota</taxon>
        <taxon>Bacteriovoracia</taxon>
        <taxon>Bacteriovoracales</taxon>
        <taxon>Halobacteriovoraceae</taxon>
        <taxon>Halobacteriovorax</taxon>
    </lineage>
</organism>
<comment type="similarity">
    <text evidence="1 7">Belongs to the endoribonuclease YbeY family.</text>
</comment>
<dbReference type="EC" id="3.1.-.-" evidence="7"/>
<dbReference type="GO" id="GO:0008270">
    <property type="term" value="F:zinc ion binding"/>
    <property type="evidence" value="ECO:0007669"/>
    <property type="project" value="UniProtKB-UniRule"/>
</dbReference>
<proteinExistence type="inferred from homology"/>
<dbReference type="PATRIC" id="fig|862908.3.peg.550"/>
<evidence type="ECO:0000256" key="5">
    <source>
        <dbReference type="ARBA" id="ARBA00022801"/>
    </source>
</evidence>
<dbReference type="NCBIfam" id="TIGR00043">
    <property type="entry name" value="rRNA maturation RNase YbeY"/>
    <property type="match status" value="1"/>
</dbReference>
<accession>E1X511</accession>
<keyword evidence="6 7" id="KW-0862">Zinc</keyword>
<feature type="binding site" evidence="7">
    <location>
        <position position="173"/>
    </location>
    <ligand>
        <name>Zn(2+)</name>
        <dbReference type="ChEBI" id="CHEBI:29105"/>
        <note>catalytic</note>
    </ligand>
</feature>
<dbReference type="eggNOG" id="COG0319">
    <property type="taxonomic scope" value="Bacteria"/>
</dbReference>
<dbReference type="AlphaFoldDB" id="E1X511"/>